<dbReference type="EMBL" id="CABPRZ010000035">
    <property type="protein sequence ID" value="VVE57984.1"/>
    <property type="molecule type" value="Genomic_DNA"/>
</dbReference>
<proteinExistence type="predicted"/>
<dbReference type="AlphaFoldDB" id="A0A5E4ZAA3"/>
<gene>
    <name evidence="1" type="ORF">PTE30175_05161</name>
</gene>
<accession>A0A5E4ZAA3</accession>
<evidence type="ECO:0000313" key="1">
    <source>
        <dbReference type="EMBL" id="VVE57984.1"/>
    </source>
</evidence>
<reference evidence="1 2" key="1">
    <citation type="submission" date="2019-08" db="EMBL/GenBank/DDBJ databases">
        <authorList>
            <person name="Peeters C."/>
        </authorList>
    </citation>
    <scope>NUCLEOTIDE SEQUENCE [LARGE SCALE GENOMIC DNA]</scope>
    <source>
        <strain evidence="1 2">LMG 30175</strain>
    </source>
</reference>
<organism evidence="1 2">
    <name type="scientific">Pandoraea terrae</name>
    <dbReference type="NCBI Taxonomy" id="1537710"/>
    <lineage>
        <taxon>Bacteria</taxon>
        <taxon>Pseudomonadati</taxon>
        <taxon>Pseudomonadota</taxon>
        <taxon>Betaproteobacteria</taxon>
        <taxon>Burkholderiales</taxon>
        <taxon>Burkholderiaceae</taxon>
        <taxon>Pandoraea</taxon>
    </lineage>
</organism>
<protein>
    <submittedName>
        <fullName evidence="1">Uncharacterized protein</fullName>
    </submittedName>
</protein>
<sequence>MLGELVAISQSDFGDISRTCDIVDFVAHDRVSRDFTTQPVEALLNLGQRSAKACDLAFERIPAGLEGLADIAPPLCRFREIFAGIPAARWSIH</sequence>
<keyword evidence="2" id="KW-1185">Reference proteome</keyword>
<dbReference type="Proteomes" id="UP000414233">
    <property type="component" value="Unassembled WGS sequence"/>
</dbReference>
<name>A0A5E4ZAA3_9BURK</name>
<evidence type="ECO:0000313" key="2">
    <source>
        <dbReference type="Proteomes" id="UP000414233"/>
    </source>
</evidence>